<comment type="cofactor">
    <cofactor evidence="3">
        <name>(R)-lipoate</name>
        <dbReference type="ChEBI" id="CHEBI:83088"/>
    </cofactor>
    <text evidence="3">Binds 1 lipoyl cofactor covalently.</text>
</comment>
<sequence>MSTPTSLRYTESHEWVRMEPDGTVTVGITDHAQNALGDVVFLELPDVGRTLKAGENCAIVESVKAASDIYAPIAGEVIETNQAAVDAPESVNADAYAAWLFKLKPVNADDVTKLLDAAAYDKIADA</sequence>
<dbReference type="Gene3D" id="2.40.50.100">
    <property type="match status" value="1"/>
</dbReference>
<reference evidence="6 7" key="1">
    <citation type="submission" date="2020-08" db="EMBL/GenBank/DDBJ databases">
        <title>Genomic Encyclopedia of Type Strains, Phase IV (KMG-IV): sequencing the most valuable type-strain genomes for metagenomic binning, comparative biology and taxonomic classification.</title>
        <authorList>
            <person name="Goeker M."/>
        </authorList>
    </citation>
    <scope>NUCLEOTIDE SEQUENCE [LARGE SCALE GENOMIC DNA]</scope>
    <source>
        <strain evidence="6 7">DSM 106739</strain>
    </source>
</reference>
<comment type="similarity">
    <text evidence="1 3">Belongs to the GcvH family.</text>
</comment>
<dbReference type="Proteomes" id="UP000561045">
    <property type="component" value="Unassembled WGS sequence"/>
</dbReference>
<evidence type="ECO:0000256" key="4">
    <source>
        <dbReference type="PIRSR" id="PIRSR617453-50"/>
    </source>
</evidence>
<feature type="modified residue" description="N6-lipoyllysine" evidence="3 4">
    <location>
        <position position="64"/>
    </location>
</feature>
<dbReference type="InterPro" id="IPR017453">
    <property type="entry name" value="GCV_H_sub"/>
</dbReference>
<evidence type="ECO:0000256" key="3">
    <source>
        <dbReference type="HAMAP-Rule" id="MF_00272"/>
    </source>
</evidence>
<dbReference type="InterPro" id="IPR011053">
    <property type="entry name" value="Single_hybrid_motif"/>
</dbReference>
<dbReference type="HAMAP" id="MF_00272">
    <property type="entry name" value="GcvH"/>
    <property type="match status" value="1"/>
</dbReference>
<proteinExistence type="inferred from homology"/>
<dbReference type="NCBIfam" id="NF002270">
    <property type="entry name" value="PRK01202.1"/>
    <property type="match status" value="1"/>
</dbReference>
<dbReference type="InterPro" id="IPR033753">
    <property type="entry name" value="GCV_H/Fam206"/>
</dbReference>
<dbReference type="InterPro" id="IPR000089">
    <property type="entry name" value="Biotin_lipoyl"/>
</dbReference>
<comment type="function">
    <text evidence="3">The glycine cleavage system catalyzes the degradation of glycine. The H protein shuttles the methylamine group of glycine from the P protein to the T protein.</text>
</comment>
<dbReference type="PROSITE" id="PS50968">
    <property type="entry name" value="BIOTINYL_LIPOYL"/>
    <property type="match status" value="1"/>
</dbReference>
<dbReference type="InterPro" id="IPR003016">
    <property type="entry name" value="2-oxoA_DH_lipoyl-BS"/>
</dbReference>
<feature type="domain" description="Lipoyl-binding" evidence="5">
    <location>
        <begin position="23"/>
        <end position="104"/>
    </location>
</feature>
<keyword evidence="7" id="KW-1185">Reference proteome</keyword>
<dbReference type="GO" id="GO:0019464">
    <property type="term" value="P:glycine decarboxylation via glycine cleavage system"/>
    <property type="evidence" value="ECO:0007669"/>
    <property type="project" value="UniProtKB-UniRule"/>
</dbReference>
<gene>
    <name evidence="3" type="primary">gcvH</name>
    <name evidence="6" type="ORF">GGR36_004219</name>
</gene>
<organism evidence="6 7">
    <name type="scientific">Niveibacterium umoris</name>
    <dbReference type="NCBI Taxonomy" id="1193620"/>
    <lineage>
        <taxon>Bacteria</taxon>
        <taxon>Pseudomonadati</taxon>
        <taxon>Pseudomonadota</taxon>
        <taxon>Betaproteobacteria</taxon>
        <taxon>Rhodocyclales</taxon>
        <taxon>Rhodocyclaceae</taxon>
        <taxon>Niveibacterium</taxon>
    </lineage>
</organism>
<comment type="caution">
    <text evidence="6">The sequence shown here is derived from an EMBL/GenBank/DDBJ whole genome shotgun (WGS) entry which is preliminary data.</text>
</comment>
<protein>
    <recommendedName>
        <fullName evidence="3">Glycine cleavage system H protein</fullName>
    </recommendedName>
</protein>
<dbReference type="Pfam" id="PF01597">
    <property type="entry name" value="GCV_H"/>
    <property type="match status" value="1"/>
</dbReference>
<dbReference type="PANTHER" id="PTHR11715:SF3">
    <property type="entry name" value="GLYCINE CLEAVAGE SYSTEM H PROTEIN-RELATED"/>
    <property type="match status" value="1"/>
</dbReference>
<evidence type="ECO:0000313" key="7">
    <source>
        <dbReference type="Proteomes" id="UP000561045"/>
    </source>
</evidence>
<dbReference type="NCBIfam" id="TIGR00527">
    <property type="entry name" value="gcvH"/>
    <property type="match status" value="1"/>
</dbReference>
<dbReference type="GO" id="GO:0005829">
    <property type="term" value="C:cytosol"/>
    <property type="evidence" value="ECO:0007669"/>
    <property type="project" value="TreeGrafter"/>
</dbReference>
<keyword evidence="2 3" id="KW-0450">Lipoyl</keyword>
<dbReference type="CDD" id="cd06848">
    <property type="entry name" value="GCS_H"/>
    <property type="match status" value="1"/>
</dbReference>
<dbReference type="PROSITE" id="PS00189">
    <property type="entry name" value="LIPOYL"/>
    <property type="match status" value="1"/>
</dbReference>
<evidence type="ECO:0000313" key="6">
    <source>
        <dbReference type="EMBL" id="MBB4014862.1"/>
    </source>
</evidence>
<dbReference type="AlphaFoldDB" id="A0A840BT66"/>
<dbReference type="EMBL" id="JACIET010000004">
    <property type="protein sequence ID" value="MBB4014862.1"/>
    <property type="molecule type" value="Genomic_DNA"/>
</dbReference>
<dbReference type="GO" id="GO:0009249">
    <property type="term" value="P:protein lipoylation"/>
    <property type="evidence" value="ECO:0007669"/>
    <property type="project" value="TreeGrafter"/>
</dbReference>
<dbReference type="GO" id="GO:0005960">
    <property type="term" value="C:glycine cleavage complex"/>
    <property type="evidence" value="ECO:0007669"/>
    <property type="project" value="InterPro"/>
</dbReference>
<dbReference type="PANTHER" id="PTHR11715">
    <property type="entry name" value="GLYCINE CLEAVAGE SYSTEM H PROTEIN"/>
    <property type="match status" value="1"/>
</dbReference>
<comment type="subunit">
    <text evidence="3">The glycine cleavage system is composed of four proteins: P, T, L and H.</text>
</comment>
<dbReference type="SUPFAM" id="SSF51230">
    <property type="entry name" value="Single hybrid motif"/>
    <property type="match status" value="1"/>
</dbReference>
<name>A0A840BT66_9RHOO</name>
<dbReference type="InterPro" id="IPR002930">
    <property type="entry name" value="GCV_H"/>
</dbReference>
<accession>A0A840BT66</accession>
<evidence type="ECO:0000256" key="1">
    <source>
        <dbReference type="ARBA" id="ARBA00009249"/>
    </source>
</evidence>
<evidence type="ECO:0000259" key="5">
    <source>
        <dbReference type="PROSITE" id="PS50968"/>
    </source>
</evidence>
<evidence type="ECO:0000256" key="2">
    <source>
        <dbReference type="ARBA" id="ARBA00022823"/>
    </source>
</evidence>
<dbReference type="RefSeq" id="WP_183638260.1">
    <property type="nucleotide sequence ID" value="NZ_BAABLE010000024.1"/>
</dbReference>